<gene>
    <name evidence="1" type="ORF">DP114_20440</name>
</gene>
<evidence type="ECO:0000313" key="1">
    <source>
        <dbReference type="EMBL" id="QDL09938.1"/>
    </source>
</evidence>
<protein>
    <submittedName>
        <fullName evidence="1">Uncharacterized protein</fullName>
    </submittedName>
</protein>
<dbReference type="AlphaFoldDB" id="A0A856MGW3"/>
<keyword evidence="2" id="KW-1185">Reference proteome</keyword>
<dbReference type="Proteomes" id="UP000503129">
    <property type="component" value="Chromosome"/>
</dbReference>
<name>A0A856MGW3_9CYAN</name>
<accession>A0A856MGW3</accession>
<evidence type="ECO:0000313" key="2">
    <source>
        <dbReference type="Proteomes" id="UP000503129"/>
    </source>
</evidence>
<dbReference type="EMBL" id="CP030118">
    <property type="protein sequence ID" value="QDL09938.1"/>
    <property type="molecule type" value="Genomic_DNA"/>
</dbReference>
<reference evidence="1 2" key="1">
    <citation type="submission" date="2018-06" db="EMBL/GenBank/DDBJ databases">
        <title>Comparative genomics of Brasilonema spp. strains.</title>
        <authorList>
            <person name="Alvarenga D.O."/>
            <person name="Fiore M.F."/>
            <person name="Varani A.M."/>
        </authorList>
    </citation>
    <scope>NUCLEOTIDE SEQUENCE [LARGE SCALE GENOMIC DNA]</scope>
    <source>
        <strain evidence="1 2">CENA114</strain>
    </source>
</reference>
<dbReference type="RefSeq" id="WP_169267972.1">
    <property type="nucleotide sequence ID" value="NZ_CAWOXK010000001.1"/>
</dbReference>
<proteinExistence type="predicted"/>
<sequence length="63" mass="6988">MTTATMTAATITLEQKSSSHDLISYFTNTYFDVLNDIKIDDLETIVISEFAQGLPSGTPVPFW</sequence>
<dbReference type="KEGG" id="bsen:DP114_20440"/>
<organism evidence="1 2">
    <name type="scientific">Brasilonema sennae CENA114</name>
    <dbReference type="NCBI Taxonomy" id="415709"/>
    <lineage>
        <taxon>Bacteria</taxon>
        <taxon>Bacillati</taxon>
        <taxon>Cyanobacteriota</taxon>
        <taxon>Cyanophyceae</taxon>
        <taxon>Nostocales</taxon>
        <taxon>Scytonemataceae</taxon>
        <taxon>Brasilonema</taxon>
        <taxon>Bromeliae group (in: Brasilonema)</taxon>
    </lineage>
</organism>